<dbReference type="Pfam" id="PF12796">
    <property type="entry name" value="Ank_2"/>
    <property type="match status" value="1"/>
</dbReference>
<keyword evidence="5" id="KW-1185">Reference proteome</keyword>
<keyword evidence="4" id="KW-0808">Transferase</keyword>
<dbReference type="GO" id="GO:0008168">
    <property type="term" value="F:methyltransferase activity"/>
    <property type="evidence" value="ECO:0007669"/>
    <property type="project" value="UniProtKB-KW"/>
</dbReference>
<dbReference type="SUPFAM" id="SSF48403">
    <property type="entry name" value="Ankyrin repeat"/>
    <property type="match status" value="1"/>
</dbReference>
<dbReference type="PANTHER" id="PTHR24126">
    <property type="entry name" value="ANKYRIN REPEAT, PH AND SEC7 DOMAIN CONTAINING PROTEIN SECG-RELATED"/>
    <property type="match status" value="1"/>
</dbReference>
<protein>
    <submittedName>
        <fullName evidence="4">Methyltransferase domain-containing protein</fullName>
    </submittedName>
</protein>
<reference evidence="4" key="1">
    <citation type="submission" date="2023-01" db="EMBL/GenBank/DDBJ databases">
        <title>Colletotrichum chrysophilum M932 genome sequence.</title>
        <authorList>
            <person name="Baroncelli R."/>
        </authorList>
    </citation>
    <scope>NUCLEOTIDE SEQUENCE</scope>
    <source>
        <strain evidence="4">M932</strain>
    </source>
</reference>
<evidence type="ECO:0000313" key="5">
    <source>
        <dbReference type="Proteomes" id="UP001243330"/>
    </source>
</evidence>
<keyword evidence="1" id="KW-0677">Repeat</keyword>
<dbReference type="Gene3D" id="1.25.40.20">
    <property type="entry name" value="Ankyrin repeat-containing domain"/>
    <property type="match status" value="2"/>
</dbReference>
<proteinExistence type="predicted"/>
<dbReference type="PROSITE" id="PS50088">
    <property type="entry name" value="ANK_REPEAT"/>
    <property type="match status" value="2"/>
</dbReference>
<dbReference type="PROSITE" id="PS50297">
    <property type="entry name" value="ANK_REP_REGION"/>
    <property type="match status" value="1"/>
</dbReference>
<dbReference type="Pfam" id="PF00023">
    <property type="entry name" value="Ank"/>
    <property type="match status" value="1"/>
</dbReference>
<gene>
    <name evidence="4" type="ORF">CCHR01_01708</name>
</gene>
<evidence type="ECO:0000256" key="2">
    <source>
        <dbReference type="ARBA" id="ARBA00023043"/>
    </source>
</evidence>
<keyword evidence="4" id="KW-0489">Methyltransferase</keyword>
<dbReference type="Proteomes" id="UP001243330">
    <property type="component" value="Unassembled WGS sequence"/>
</dbReference>
<feature type="repeat" description="ANK" evidence="3">
    <location>
        <begin position="239"/>
        <end position="275"/>
    </location>
</feature>
<dbReference type="AlphaFoldDB" id="A0AAD9B1L6"/>
<feature type="repeat" description="ANK" evidence="3">
    <location>
        <begin position="84"/>
        <end position="116"/>
    </location>
</feature>
<dbReference type="EMBL" id="JAQOWY010000018">
    <property type="protein sequence ID" value="KAK1855694.1"/>
    <property type="molecule type" value="Genomic_DNA"/>
</dbReference>
<accession>A0AAD9B1L6</accession>
<sequence>MTSIQHLPGEIICLIAEFVFFPDTGSRYDDGITVRTLLLSTKRGNLAGVLRSLQYGANIETPDHTQRQNVEQPLRREYKYGVSSSSVALHWAAFGGNIETVDALLSHGANANARCTLSTRTTDGAKVDFGHSQFELFSYCISDMYWLSGTYARRRLARSLGVNALFFALKSSLPGKDPAASSANRLVLCRNLIESGSSLVVRTYDGLHALHVAAVCGLEDITDYLLTEGHCDPNVTDDEGDTALHYIGQKWSQSVPEAVIQRLQKNGADMNALNREDMTPLDLAVRHDFSGTSVRLLRHGAQWRQKTIDYYYSDDAERYFRHDVEAHGLAPPNVEGYEFDVPES</sequence>
<evidence type="ECO:0000313" key="4">
    <source>
        <dbReference type="EMBL" id="KAK1855694.1"/>
    </source>
</evidence>
<dbReference type="InterPro" id="IPR002110">
    <property type="entry name" value="Ankyrin_rpt"/>
</dbReference>
<keyword evidence="2 3" id="KW-0040">ANK repeat</keyword>
<organism evidence="4 5">
    <name type="scientific">Colletotrichum chrysophilum</name>
    <dbReference type="NCBI Taxonomy" id="1836956"/>
    <lineage>
        <taxon>Eukaryota</taxon>
        <taxon>Fungi</taxon>
        <taxon>Dikarya</taxon>
        <taxon>Ascomycota</taxon>
        <taxon>Pezizomycotina</taxon>
        <taxon>Sordariomycetes</taxon>
        <taxon>Hypocreomycetidae</taxon>
        <taxon>Glomerellales</taxon>
        <taxon>Glomerellaceae</taxon>
        <taxon>Colletotrichum</taxon>
        <taxon>Colletotrichum gloeosporioides species complex</taxon>
    </lineage>
</organism>
<comment type="caution">
    <text evidence="4">The sequence shown here is derived from an EMBL/GenBank/DDBJ whole genome shotgun (WGS) entry which is preliminary data.</text>
</comment>
<dbReference type="SMART" id="SM00248">
    <property type="entry name" value="ANK"/>
    <property type="match status" value="5"/>
</dbReference>
<evidence type="ECO:0000256" key="1">
    <source>
        <dbReference type="ARBA" id="ARBA00022737"/>
    </source>
</evidence>
<dbReference type="PANTHER" id="PTHR24126:SF14">
    <property type="entry name" value="ANK_REP_REGION DOMAIN-CONTAINING PROTEIN"/>
    <property type="match status" value="1"/>
</dbReference>
<dbReference type="GO" id="GO:0032259">
    <property type="term" value="P:methylation"/>
    <property type="evidence" value="ECO:0007669"/>
    <property type="project" value="UniProtKB-KW"/>
</dbReference>
<dbReference type="InterPro" id="IPR036770">
    <property type="entry name" value="Ankyrin_rpt-contain_sf"/>
</dbReference>
<name>A0AAD9B1L6_9PEZI</name>
<evidence type="ECO:0000256" key="3">
    <source>
        <dbReference type="PROSITE-ProRule" id="PRU00023"/>
    </source>
</evidence>